<dbReference type="KEGG" id="rip:RIEPE_0338"/>
<dbReference type="InterPro" id="IPR045864">
    <property type="entry name" value="aa-tRNA-synth_II/BPL/LPL"/>
</dbReference>
<dbReference type="Gene3D" id="3.30.930.10">
    <property type="entry name" value="Bira Bifunctional Protein, Domain 2"/>
    <property type="match status" value="1"/>
</dbReference>
<feature type="binding site" evidence="8">
    <location>
        <begin position="269"/>
        <end position="270"/>
    </location>
    <ligand>
        <name>L-histidine</name>
        <dbReference type="ChEBI" id="CHEBI:57595"/>
    </ligand>
</feature>
<keyword evidence="3 7" id="KW-0963">Cytoplasm</keyword>
<feature type="binding site" evidence="8">
    <location>
        <position position="137"/>
    </location>
    <ligand>
        <name>L-histidine</name>
        <dbReference type="ChEBI" id="CHEBI:57595"/>
    </ligand>
</feature>
<dbReference type="InterPro" id="IPR015807">
    <property type="entry name" value="His-tRNA-ligase"/>
</dbReference>
<evidence type="ECO:0000256" key="2">
    <source>
        <dbReference type="ARBA" id="ARBA00011738"/>
    </source>
</evidence>
<dbReference type="GO" id="GO:0006427">
    <property type="term" value="P:histidyl-tRNA aminoacylation"/>
    <property type="evidence" value="ECO:0007669"/>
    <property type="project" value="UniProtKB-UniRule"/>
</dbReference>
<keyword evidence="7" id="KW-0648">Protein biosynthesis</keyword>
<dbReference type="GO" id="GO:0005737">
    <property type="term" value="C:cytoplasm"/>
    <property type="evidence" value="ECO:0007669"/>
    <property type="project" value="UniProtKB-SubCell"/>
</dbReference>
<evidence type="ECO:0000313" key="11">
    <source>
        <dbReference type="Proteomes" id="UP000001700"/>
    </source>
</evidence>
<evidence type="ECO:0000259" key="9">
    <source>
        <dbReference type="PROSITE" id="PS50862"/>
    </source>
</evidence>
<comment type="similarity">
    <text evidence="1 7">Belongs to the class-II aminoacyl-tRNA synthetase family.</text>
</comment>
<dbReference type="SUPFAM" id="SSF52954">
    <property type="entry name" value="Class II aaRS ABD-related"/>
    <property type="match status" value="1"/>
</dbReference>
<dbReference type="eggNOG" id="COG0124">
    <property type="taxonomic scope" value="Bacteria"/>
</dbReference>
<proteinExistence type="inferred from homology"/>
<evidence type="ECO:0000313" key="10">
    <source>
        <dbReference type="EMBL" id="ADD79805.1"/>
    </source>
</evidence>
<dbReference type="GO" id="GO:0004821">
    <property type="term" value="F:histidine-tRNA ligase activity"/>
    <property type="evidence" value="ECO:0007669"/>
    <property type="project" value="UniProtKB-UniRule"/>
</dbReference>
<dbReference type="Gene3D" id="3.40.50.800">
    <property type="entry name" value="Anticodon-binding domain"/>
    <property type="match status" value="1"/>
</dbReference>
<dbReference type="PIRSF" id="PIRSF001549">
    <property type="entry name" value="His-tRNA_synth"/>
    <property type="match status" value="1"/>
</dbReference>
<dbReference type="EMBL" id="CP001085">
    <property type="protein sequence ID" value="ADD79805.1"/>
    <property type="molecule type" value="Genomic_DNA"/>
</dbReference>
<reference evidence="10" key="1">
    <citation type="submission" date="2008-05" db="EMBL/GenBank/DDBJ databases">
        <title>Genome sequence of Riesia pediculicola USDA.</title>
        <authorList>
            <person name="Kirkness E.F."/>
        </authorList>
    </citation>
    <scope>NUCLEOTIDE SEQUENCE [LARGE SCALE GENOMIC DNA]</scope>
    <source>
        <strain evidence="10">USDA</strain>
    </source>
</reference>
<dbReference type="OrthoDB" id="9800814at2"/>
<keyword evidence="11" id="KW-1185">Reference proteome</keyword>
<comment type="subunit">
    <text evidence="2 7">Homodimer.</text>
</comment>
<feature type="binding site" evidence="8">
    <location>
        <position position="265"/>
    </location>
    <ligand>
        <name>L-histidine</name>
        <dbReference type="ChEBI" id="CHEBI:57595"/>
    </ligand>
</feature>
<gene>
    <name evidence="7 10" type="primary">hisS</name>
    <name evidence="10" type="ordered locus">RIEPE_0338</name>
</gene>
<protein>
    <recommendedName>
        <fullName evidence="7">Histidine--tRNA ligase</fullName>
        <ecNumber evidence="7">6.1.1.21</ecNumber>
    </recommendedName>
    <alternativeName>
        <fullName evidence="7">Histidyl-tRNA synthetase</fullName>
        <shortName evidence="7">HisRS</shortName>
    </alternativeName>
</protein>
<dbReference type="PANTHER" id="PTHR43707">
    <property type="entry name" value="HISTIDYL-TRNA SYNTHETASE"/>
    <property type="match status" value="1"/>
</dbReference>
<dbReference type="InterPro" id="IPR041715">
    <property type="entry name" value="HisRS-like_core"/>
</dbReference>
<dbReference type="InterPro" id="IPR036621">
    <property type="entry name" value="Anticodon-bd_dom_sf"/>
</dbReference>
<evidence type="ECO:0000256" key="3">
    <source>
        <dbReference type="ARBA" id="ARBA00022490"/>
    </source>
</evidence>
<feature type="binding site" evidence="8">
    <location>
        <begin position="89"/>
        <end position="91"/>
    </location>
    <ligand>
        <name>L-histidine</name>
        <dbReference type="ChEBI" id="CHEBI:57595"/>
    </ligand>
</feature>
<dbReference type="Pfam" id="PF13393">
    <property type="entry name" value="tRNA-synt_His"/>
    <property type="match status" value="1"/>
</dbReference>
<keyword evidence="5 7" id="KW-0067">ATP-binding</keyword>
<dbReference type="Proteomes" id="UP000001700">
    <property type="component" value="Chromosome"/>
</dbReference>
<keyword evidence="4 7" id="KW-0436">Ligase</keyword>
<dbReference type="NCBIfam" id="TIGR00442">
    <property type="entry name" value="hisS"/>
    <property type="match status" value="1"/>
</dbReference>
<dbReference type="CDD" id="cd00773">
    <property type="entry name" value="HisRS-like_core"/>
    <property type="match status" value="1"/>
</dbReference>
<dbReference type="GO" id="GO:0005524">
    <property type="term" value="F:ATP binding"/>
    <property type="evidence" value="ECO:0007669"/>
    <property type="project" value="UniProtKB-UniRule"/>
</dbReference>
<evidence type="ECO:0000256" key="8">
    <source>
        <dbReference type="PIRSR" id="PIRSR001549-1"/>
    </source>
</evidence>
<name>D4G8D1_RIEPU</name>
<feature type="binding site" evidence="8">
    <location>
        <position position="133"/>
    </location>
    <ligand>
        <name>L-histidine</name>
        <dbReference type="ChEBI" id="CHEBI:57595"/>
    </ligand>
</feature>
<feature type="binding site" evidence="8">
    <location>
        <position position="119"/>
    </location>
    <ligand>
        <name>L-histidine</name>
        <dbReference type="ChEBI" id="CHEBI:57595"/>
    </ligand>
</feature>
<dbReference type="InterPro" id="IPR004516">
    <property type="entry name" value="HisRS/HisZ"/>
</dbReference>
<dbReference type="STRING" id="515618.RIEPE_0338"/>
<evidence type="ECO:0000256" key="7">
    <source>
        <dbReference type="HAMAP-Rule" id="MF_00127"/>
    </source>
</evidence>
<dbReference type="PANTHER" id="PTHR43707:SF1">
    <property type="entry name" value="HISTIDINE--TRNA LIGASE, MITOCHONDRIAL-RELATED"/>
    <property type="match status" value="1"/>
</dbReference>
<comment type="subcellular location">
    <subcellularLocation>
        <location evidence="7">Cytoplasm</location>
    </subcellularLocation>
</comment>
<dbReference type="HOGENOM" id="CLU_025113_1_2_6"/>
<dbReference type="EC" id="6.1.1.21" evidence="7"/>
<keyword evidence="7" id="KW-0547">Nucleotide-binding</keyword>
<dbReference type="RefSeq" id="WP_013087787.1">
    <property type="nucleotide sequence ID" value="NC_014109.1"/>
</dbReference>
<accession>D4G8D1</accession>
<evidence type="ECO:0000256" key="6">
    <source>
        <dbReference type="ARBA" id="ARBA00023146"/>
    </source>
</evidence>
<evidence type="ECO:0000256" key="4">
    <source>
        <dbReference type="ARBA" id="ARBA00022598"/>
    </source>
</evidence>
<dbReference type="PROSITE" id="PS50862">
    <property type="entry name" value="AA_TRNA_LIGASE_II"/>
    <property type="match status" value="1"/>
</dbReference>
<dbReference type="InterPro" id="IPR006195">
    <property type="entry name" value="aa-tRNA-synth_II"/>
</dbReference>
<comment type="catalytic activity">
    <reaction evidence="7">
        <text>tRNA(His) + L-histidine + ATP = L-histidyl-tRNA(His) + AMP + diphosphate + H(+)</text>
        <dbReference type="Rhea" id="RHEA:17313"/>
        <dbReference type="Rhea" id="RHEA-COMP:9665"/>
        <dbReference type="Rhea" id="RHEA-COMP:9689"/>
        <dbReference type="ChEBI" id="CHEBI:15378"/>
        <dbReference type="ChEBI" id="CHEBI:30616"/>
        <dbReference type="ChEBI" id="CHEBI:33019"/>
        <dbReference type="ChEBI" id="CHEBI:57595"/>
        <dbReference type="ChEBI" id="CHEBI:78442"/>
        <dbReference type="ChEBI" id="CHEBI:78527"/>
        <dbReference type="ChEBI" id="CHEBI:456215"/>
        <dbReference type="EC" id="6.1.1.21"/>
    </reaction>
</comment>
<dbReference type="AlphaFoldDB" id="D4G8D1"/>
<evidence type="ECO:0000256" key="1">
    <source>
        <dbReference type="ARBA" id="ARBA00008226"/>
    </source>
</evidence>
<sequence>MLKNDMFRNVRSLRGMKDILPRDSHIYRTLESKIQEILFQYGFQEIRTPILEKTELFERTIGKKTEVVRKEMYTFLNKRGNTRISLRPENTVSCARAGIENGLFRNKKQRLWYLGPMFRYDRPQYGRNRQFHQLGIEMFGFNSPVFDAELISIMFKIWKSLAIDQYITLELNSIGSISDREIYRNSLKKFFQSNLKKLSLEDQKMAISDPIRLLDSKDPDLNQLLVHAPLLEEYIGKECMDHFYELCRILQKIGIRYVINKRLVRGLDYYNRTVFEWVSGISNFQKTICAGGRYDYLMDLLGYNRSVPSLGCAIGIERLVILIEEVNQDLIHEYHNSKLIDIYLCKQGLINSEEIFFFSERIRSRIKNVSIMIHHGSDKTKKQVSKAIQNNAKIVIILKENFYRSNKILIKNLKKKGSLDIIPLEKLYGFLDEIR</sequence>
<dbReference type="SUPFAM" id="SSF55681">
    <property type="entry name" value="Class II aaRS and biotin synthetases"/>
    <property type="match status" value="1"/>
</dbReference>
<organism evidence="10 11">
    <name type="scientific">Riesia pediculicola (strain USDA)</name>
    <dbReference type="NCBI Taxonomy" id="515618"/>
    <lineage>
        <taxon>Bacteria</taxon>
        <taxon>Pseudomonadati</taxon>
        <taxon>Pseudomonadota</taxon>
        <taxon>Gammaproteobacteria</taxon>
        <taxon>Enterobacterales</taxon>
        <taxon>Enterobacteriaceae</taxon>
        <taxon>Candidatus Riesia</taxon>
    </lineage>
</organism>
<feature type="domain" description="Aminoacyl-transfer RNA synthetases class-II family profile" evidence="9">
    <location>
        <begin position="1"/>
        <end position="323"/>
    </location>
</feature>
<dbReference type="HAMAP" id="MF_00127">
    <property type="entry name" value="His_tRNA_synth"/>
    <property type="match status" value="1"/>
</dbReference>
<evidence type="ECO:0000256" key="5">
    <source>
        <dbReference type="ARBA" id="ARBA00022840"/>
    </source>
</evidence>
<keyword evidence="6 7" id="KW-0030">Aminoacyl-tRNA synthetase</keyword>